<gene>
    <name evidence="1" type="ORF">KQI68_00665</name>
</gene>
<dbReference type="Proteomes" id="UP000783742">
    <property type="component" value="Unassembled WGS sequence"/>
</dbReference>
<evidence type="ECO:0000313" key="2">
    <source>
        <dbReference type="Proteomes" id="UP000783742"/>
    </source>
</evidence>
<proteinExistence type="predicted"/>
<dbReference type="Pfam" id="PF12710">
    <property type="entry name" value="HAD"/>
    <property type="match status" value="1"/>
</dbReference>
<keyword evidence="2" id="KW-1185">Reference proteome</keyword>
<organism evidence="1 2">
    <name type="scientific">Peptoniphilus ovalis</name>
    <dbReference type="NCBI Taxonomy" id="2841503"/>
    <lineage>
        <taxon>Bacteria</taxon>
        <taxon>Bacillati</taxon>
        <taxon>Bacillota</taxon>
        <taxon>Tissierellia</taxon>
        <taxon>Tissierellales</taxon>
        <taxon>Peptoniphilaceae</taxon>
        <taxon>Peptoniphilus</taxon>
    </lineage>
</organism>
<sequence length="209" mass="25076">MKKTVYLYDFDNTVVDCESIVELWKYAYRKKKPIRKSTRDLIIAYFKSNVKKDFKITKNAMVSILKYFTDDEMREFVVDFLLPKFVFKEFEETFATHEEDSVKILCSASATNYLKYVKEVYDFDYIIGTDLDLNYKLLYENNKKEVKVDNINNLLKREGIEIDYTSSRGYSDSYKDDKYMLELVNLKYLINSKVVEEGYVNLFWRRKSK</sequence>
<accession>A0ABS6FE61</accession>
<protein>
    <submittedName>
        <fullName evidence="1">Haloacid dehalogenase-like hydrolase</fullName>
    </submittedName>
</protein>
<dbReference type="EMBL" id="JAHLQO010000001">
    <property type="protein sequence ID" value="MBU5668343.1"/>
    <property type="molecule type" value="Genomic_DNA"/>
</dbReference>
<evidence type="ECO:0000313" key="1">
    <source>
        <dbReference type="EMBL" id="MBU5668343.1"/>
    </source>
</evidence>
<name>A0ABS6FE61_9FIRM</name>
<dbReference type="RefSeq" id="WP_216548029.1">
    <property type="nucleotide sequence ID" value="NZ_JAHLQO010000001.1"/>
</dbReference>
<comment type="caution">
    <text evidence="1">The sequence shown here is derived from an EMBL/GenBank/DDBJ whole genome shotgun (WGS) entry which is preliminary data.</text>
</comment>
<reference evidence="1 2" key="1">
    <citation type="submission" date="2021-06" db="EMBL/GenBank/DDBJ databases">
        <authorList>
            <person name="Sun Q."/>
            <person name="Li D."/>
        </authorList>
    </citation>
    <scope>NUCLEOTIDE SEQUENCE [LARGE SCALE GENOMIC DNA]</scope>
    <source>
        <strain evidence="1 2">MSJ-1</strain>
    </source>
</reference>